<proteinExistence type="predicted"/>
<evidence type="ECO:0000313" key="1">
    <source>
        <dbReference type="EMBL" id="KAH7928057.1"/>
    </source>
</evidence>
<dbReference type="EMBL" id="MU266357">
    <property type="protein sequence ID" value="KAH7928057.1"/>
    <property type="molecule type" value="Genomic_DNA"/>
</dbReference>
<comment type="caution">
    <text evidence="1">The sequence shown here is derived from an EMBL/GenBank/DDBJ whole genome shotgun (WGS) entry which is preliminary data.</text>
</comment>
<accession>A0ACB8BRE5</accession>
<dbReference type="Proteomes" id="UP000790709">
    <property type="component" value="Unassembled WGS sequence"/>
</dbReference>
<sequence length="335" mass="36960">MENDPNFPMGLQISPSTPNHGSTSTRANILPCNGDVAFGSAAQQLSIQKYGIAGRVWEAAYAIIAYINRDASWDFDPPFVYEQSSTPRRVFIELGSGTGIVAARISDSGALRTRDLLFVTDLPEVCPLLENNLRDQLNATASSSLSSNGSVTVRPLAWGNYEHALQIARDLGLDSECDGSDPRHLTHIICSDLVYFPELLAPLLRTLIHLTSLPFGLPSEEGSVQIVISYKVRSLAKETAFWSAFGLWFTFVPVVARRRTSQEQTEWERFGSNGGDQVFIFIAHRRPESHAWEVPRDDQDLIDGVGAKGTVNRKGDDTFETLLLMDLAGDEEIMV</sequence>
<evidence type="ECO:0000313" key="2">
    <source>
        <dbReference type="Proteomes" id="UP000790709"/>
    </source>
</evidence>
<keyword evidence="2" id="KW-1185">Reference proteome</keyword>
<organism evidence="1 2">
    <name type="scientific">Leucogyrophana mollusca</name>
    <dbReference type="NCBI Taxonomy" id="85980"/>
    <lineage>
        <taxon>Eukaryota</taxon>
        <taxon>Fungi</taxon>
        <taxon>Dikarya</taxon>
        <taxon>Basidiomycota</taxon>
        <taxon>Agaricomycotina</taxon>
        <taxon>Agaricomycetes</taxon>
        <taxon>Agaricomycetidae</taxon>
        <taxon>Boletales</taxon>
        <taxon>Boletales incertae sedis</taxon>
        <taxon>Leucogyrophana</taxon>
    </lineage>
</organism>
<gene>
    <name evidence="1" type="ORF">BV22DRAFT_1083645</name>
</gene>
<protein>
    <submittedName>
        <fullName evidence="1">Uncharacterized protein</fullName>
    </submittedName>
</protein>
<name>A0ACB8BRE5_9AGAM</name>
<reference evidence="1" key="1">
    <citation type="journal article" date="2021" name="New Phytol.">
        <title>Evolutionary innovations through gain and loss of genes in the ectomycorrhizal Boletales.</title>
        <authorList>
            <person name="Wu G."/>
            <person name="Miyauchi S."/>
            <person name="Morin E."/>
            <person name="Kuo A."/>
            <person name="Drula E."/>
            <person name="Varga T."/>
            <person name="Kohler A."/>
            <person name="Feng B."/>
            <person name="Cao Y."/>
            <person name="Lipzen A."/>
            <person name="Daum C."/>
            <person name="Hundley H."/>
            <person name="Pangilinan J."/>
            <person name="Johnson J."/>
            <person name="Barry K."/>
            <person name="LaButti K."/>
            <person name="Ng V."/>
            <person name="Ahrendt S."/>
            <person name="Min B."/>
            <person name="Choi I.G."/>
            <person name="Park H."/>
            <person name="Plett J.M."/>
            <person name="Magnuson J."/>
            <person name="Spatafora J.W."/>
            <person name="Nagy L.G."/>
            <person name="Henrissat B."/>
            <person name="Grigoriev I.V."/>
            <person name="Yang Z.L."/>
            <person name="Xu J."/>
            <person name="Martin F.M."/>
        </authorList>
    </citation>
    <scope>NUCLEOTIDE SEQUENCE</scope>
    <source>
        <strain evidence="1">KUC20120723A-06</strain>
    </source>
</reference>